<proteinExistence type="predicted"/>
<accession>A0A2I0QYT5</accession>
<reference evidence="2 3" key="1">
    <citation type="submission" date="2017-12" db="EMBL/GenBank/DDBJ databases">
        <title>The draft genome sequence of Brumimicrobium saltpan LHR20.</title>
        <authorList>
            <person name="Do Z.-J."/>
            <person name="Luo H.-R."/>
        </authorList>
    </citation>
    <scope>NUCLEOTIDE SEQUENCE [LARGE SCALE GENOMIC DNA]</scope>
    <source>
        <strain evidence="2 3">LHR20</strain>
    </source>
</reference>
<feature type="compositionally biased region" description="Basic and acidic residues" evidence="1">
    <location>
        <begin position="10"/>
        <end position="23"/>
    </location>
</feature>
<protein>
    <submittedName>
        <fullName evidence="2">Uncharacterized protein</fullName>
    </submittedName>
</protein>
<dbReference type="RefSeq" id="WP_158540204.1">
    <property type="nucleotide sequence ID" value="NZ_PJNI01000035.1"/>
</dbReference>
<dbReference type="AlphaFoldDB" id="A0A2I0QYT5"/>
<sequence length="62" mass="6778">PTPISTIEDIDNKNKEGGNNQKERLFIRGKDISGAPNIKGTNQLPNPPIRIGITIKKIITKA</sequence>
<evidence type="ECO:0000313" key="3">
    <source>
        <dbReference type="Proteomes" id="UP000236654"/>
    </source>
</evidence>
<evidence type="ECO:0000256" key="1">
    <source>
        <dbReference type="SAM" id="MobiDB-lite"/>
    </source>
</evidence>
<comment type="caution">
    <text evidence="2">The sequence shown here is derived from an EMBL/GenBank/DDBJ whole genome shotgun (WGS) entry which is preliminary data.</text>
</comment>
<feature type="non-terminal residue" evidence="2">
    <location>
        <position position="1"/>
    </location>
</feature>
<organism evidence="2 3">
    <name type="scientific">Brumimicrobium salinarum</name>
    <dbReference type="NCBI Taxonomy" id="2058658"/>
    <lineage>
        <taxon>Bacteria</taxon>
        <taxon>Pseudomonadati</taxon>
        <taxon>Bacteroidota</taxon>
        <taxon>Flavobacteriia</taxon>
        <taxon>Flavobacteriales</taxon>
        <taxon>Crocinitomicaceae</taxon>
        <taxon>Brumimicrobium</taxon>
    </lineage>
</organism>
<keyword evidence="3" id="KW-1185">Reference proteome</keyword>
<gene>
    <name evidence="2" type="ORF">CW751_14950</name>
</gene>
<dbReference type="EMBL" id="PJNI01000035">
    <property type="protein sequence ID" value="PKR79469.1"/>
    <property type="molecule type" value="Genomic_DNA"/>
</dbReference>
<feature type="region of interest" description="Disordered" evidence="1">
    <location>
        <begin position="1"/>
        <end position="23"/>
    </location>
</feature>
<dbReference type="Proteomes" id="UP000236654">
    <property type="component" value="Unassembled WGS sequence"/>
</dbReference>
<name>A0A2I0QYT5_9FLAO</name>
<evidence type="ECO:0000313" key="2">
    <source>
        <dbReference type="EMBL" id="PKR79469.1"/>
    </source>
</evidence>